<evidence type="ECO:0000313" key="2">
    <source>
        <dbReference type="EMBL" id="MFC4355337.1"/>
    </source>
</evidence>
<protein>
    <recommendedName>
        <fullName evidence="1">DNA primase/nucleoside triphosphatase C-terminal domain-containing protein</fullName>
    </recommendedName>
</protein>
<sequence length="129" mass="15173">MKNKSLNNFKVSSLLRMAEITEDLEKRNFYLQEAENLLLGTSNHKELEEFKLADDSVIEFFSTVSFDELDGEPVRETYEDYIEFCLNEQFQPVANNEFSKQLQRVANLSTYRKLVDGKKITYFSHNKVK</sequence>
<evidence type="ECO:0000313" key="3">
    <source>
        <dbReference type="Proteomes" id="UP001595733"/>
    </source>
</evidence>
<name>A0ABV8UVI3_9BACL</name>
<dbReference type="RefSeq" id="WP_378141807.1">
    <property type="nucleotide sequence ID" value="NZ_JBHSEF010000023.1"/>
</dbReference>
<dbReference type="EMBL" id="JBHSEF010000023">
    <property type="protein sequence ID" value="MFC4355337.1"/>
    <property type="molecule type" value="Genomic_DNA"/>
</dbReference>
<gene>
    <name evidence="2" type="ORF">ACFO0S_09785</name>
</gene>
<feature type="domain" description="DNA primase/nucleoside triphosphatase C-terminal" evidence="1">
    <location>
        <begin position="55"/>
        <end position="108"/>
    </location>
</feature>
<proteinExistence type="predicted"/>
<accession>A0ABV8UVI3</accession>
<dbReference type="Proteomes" id="UP001595733">
    <property type="component" value="Unassembled WGS sequence"/>
</dbReference>
<reference evidence="3" key="1">
    <citation type="journal article" date="2019" name="Int. J. Syst. Evol. Microbiol.">
        <title>The Global Catalogue of Microorganisms (GCM) 10K type strain sequencing project: providing services to taxonomists for standard genome sequencing and annotation.</title>
        <authorList>
            <consortium name="The Broad Institute Genomics Platform"/>
            <consortium name="The Broad Institute Genome Sequencing Center for Infectious Disease"/>
            <person name="Wu L."/>
            <person name="Ma J."/>
        </authorList>
    </citation>
    <scope>NUCLEOTIDE SEQUENCE [LARGE SCALE GENOMIC DNA]</scope>
    <source>
        <strain evidence="3">CCUG 50353</strain>
    </source>
</reference>
<dbReference type="InterPro" id="IPR004968">
    <property type="entry name" value="DNA_primase/NTPase_C"/>
</dbReference>
<evidence type="ECO:0000259" key="1">
    <source>
        <dbReference type="Pfam" id="PF03288"/>
    </source>
</evidence>
<dbReference type="Pfam" id="PF03288">
    <property type="entry name" value="Pox_D5"/>
    <property type="match status" value="1"/>
</dbReference>
<organism evidence="2 3">
    <name type="scientific">Chryseomicrobium palamuruense</name>
    <dbReference type="NCBI Taxonomy" id="682973"/>
    <lineage>
        <taxon>Bacteria</taxon>
        <taxon>Bacillati</taxon>
        <taxon>Bacillota</taxon>
        <taxon>Bacilli</taxon>
        <taxon>Bacillales</taxon>
        <taxon>Caryophanaceae</taxon>
        <taxon>Chryseomicrobium</taxon>
    </lineage>
</organism>
<keyword evidence="3" id="KW-1185">Reference proteome</keyword>
<comment type="caution">
    <text evidence="2">The sequence shown here is derived from an EMBL/GenBank/DDBJ whole genome shotgun (WGS) entry which is preliminary data.</text>
</comment>